<dbReference type="Gene3D" id="1.25.20.10">
    <property type="entry name" value="Bacterial muramidases"/>
    <property type="match status" value="1"/>
</dbReference>
<proteinExistence type="inferred from homology"/>
<dbReference type="GO" id="GO:0004553">
    <property type="term" value="F:hydrolase activity, hydrolyzing O-glycosyl compounds"/>
    <property type="evidence" value="ECO:0007669"/>
    <property type="project" value="InterPro"/>
</dbReference>
<keyword evidence="6" id="KW-1185">Reference proteome</keyword>
<comment type="similarity">
    <text evidence="2">Belongs to the virb1 family.</text>
</comment>
<comment type="similarity">
    <text evidence="1">Belongs to the transglycosylase Slt family.</text>
</comment>
<evidence type="ECO:0000313" key="6">
    <source>
        <dbReference type="Proteomes" id="UP000778970"/>
    </source>
</evidence>
<accession>A0A934QKQ6</accession>
<evidence type="ECO:0000256" key="1">
    <source>
        <dbReference type="ARBA" id="ARBA00007734"/>
    </source>
</evidence>
<keyword evidence="3" id="KW-0732">Signal</keyword>
<evidence type="ECO:0000313" key="5">
    <source>
        <dbReference type="EMBL" id="MBK1698280.1"/>
    </source>
</evidence>
<dbReference type="CDD" id="cd13401">
    <property type="entry name" value="Slt70-like"/>
    <property type="match status" value="1"/>
</dbReference>
<evidence type="ECO:0000256" key="3">
    <source>
        <dbReference type="ARBA" id="ARBA00022729"/>
    </source>
</evidence>
<dbReference type="InterPro" id="IPR008939">
    <property type="entry name" value="Lytic_TGlycosylase_superhlx_U"/>
</dbReference>
<dbReference type="SUPFAM" id="SSF48435">
    <property type="entry name" value="Bacterial muramidases"/>
    <property type="match status" value="1"/>
</dbReference>
<dbReference type="Gene3D" id="1.10.530.10">
    <property type="match status" value="1"/>
</dbReference>
<evidence type="ECO:0000256" key="2">
    <source>
        <dbReference type="ARBA" id="ARBA00009387"/>
    </source>
</evidence>
<organism evidence="5 6">
    <name type="scientific">Rhodovibrio salinarum</name>
    <dbReference type="NCBI Taxonomy" id="1087"/>
    <lineage>
        <taxon>Bacteria</taxon>
        <taxon>Pseudomonadati</taxon>
        <taxon>Pseudomonadota</taxon>
        <taxon>Alphaproteobacteria</taxon>
        <taxon>Rhodospirillales</taxon>
        <taxon>Rhodovibrionaceae</taxon>
        <taxon>Rhodovibrio</taxon>
    </lineage>
</organism>
<comment type="caution">
    <text evidence="5">The sequence shown here is derived from an EMBL/GenBank/DDBJ whole genome shotgun (WGS) entry which is preliminary data.</text>
</comment>
<dbReference type="SUPFAM" id="SSF53955">
    <property type="entry name" value="Lysozyme-like"/>
    <property type="match status" value="1"/>
</dbReference>
<name>A0A934QKQ6_9PROT</name>
<dbReference type="Proteomes" id="UP000778970">
    <property type="component" value="Unassembled WGS sequence"/>
</dbReference>
<dbReference type="GO" id="GO:0042597">
    <property type="term" value="C:periplasmic space"/>
    <property type="evidence" value="ECO:0007669"/>
    <property type="project" value="InterPro"/>
</dbReference>
<protein>
    <recommendedName>
        <fullName evidence="4">Transglycosylase SLT domain-containing protein</fullName>
    </recommendedName>
</protein>
<dbReference type="InterPro" id="IPR008258">
    <property type="entry name" value="Transglycosylase_SLT_dom_1"/>
</dbReference>
<dbReference type="Pfam" id="PF01464">
    <property type="entry name" value="SLT"/>
    <property type="match status" value="1"/>
</dbReference>
<dbReference type="PANTHER" id="PTHR37423">
    <property type="entry name" value="SOLUBLE LYTIC MUREIN TRANSGLYCOSYLASE-RELATED"/>
    <property type="match status" value="1"/>
</dbReference>
<dbReference type="AlphaFoldDB" id="A0A934QKQ6"/>
<dbReference type="EMBL" id="NRRE01000027">
    <property type="protein sequence ID" value="MBK1698280.1"/>
    <property type="molecule type" value="Genomic_DNA"/>
</dbReference>
<dbReference type="PANTHER" id="PTHR37423:SF2">
    <property type="entry name" value="MEMBRANE-BOUND LYTIC MUREIN TRANSGLYCOSYLASE C"/>
    <property type="match status" value="1"/>
</dbReference>
<feature type="domain" description="Transglycosylase SLT" evidence="4">
    <location>
        <begin position="427"/>
        <end position="536"/>
    </location>
</feature>
<dbReference type="InterPro" id="IPR023346">
    <property type="entry name" value="Lysozyme-like_dom_sf"/>
</dbReference>
<sequence length="598" mass="66103">MAVAITLQIGPAQAGERVQTAALPQIAPEAPSTTLALPRVLSAHDVALYQRIFAAGEPGNWDTADRLIAQLDDDVLLGHVLAQRYLHPSDYWTPFAESRAWMAHYADHPQARKIYKLAIARRPAGGGSVQVPRYSVADLSGVGSSGWVRQGYTSPRARDAGERRAVRRVLAQVRRNVMRTRLSITEAYLEREDIRDLLDTVERDAALTQIAAAWLYYGRSDKAAGLVLPAARRSGADVPQAHWIAGLAAWRQGDLEAAAHNFRRLANNAATRPEKRAAGAYWAARALLRLHQPAEVSTWLRRAAAQPRTFYGLIAHAALGIAPRLEFDAPGAAAATVRRVVQRPAVRRAIALMQVGQRELARRELLGVDGWADPNTAAALLTIAERGGLPAMALRLGTRLARDPDNGWPSATVNAALYPIPPWQPATGFRIDRALLYAFMRQESAFDPDARSGAGARGLLQLMPTTATYIARRENFRYRGQGELNQPGLNLDLAQRYIGYLSDYDFIADNLFAITVAYNGGPGNLLKWQKRTDTQDPLMFIETLPSRETRQFVERVLTNFWIYRHRLGQEIPSLQAIAAGDWPRYESRDPSSAEVAQK</sequence>
<evidence type="ECO:0000259" key="4">
    <source>
        <dbReference type="Pfam" id="PF01464"/>
    </source>
</evidence>
<gene>
    <name evidence="5" type="ORF">CKO21_13610</name>
</gene>
<reference evidence="5" key="1">
    <citation type="submission" date="2017-08" db="EMBL/GenBank/DDBJ databases">
        <authorList>
            <person name="Imhoff J.F."/>
            <person name="Rahn T."/>
            <person name="Kuenzel S."/>
            <person name="Neulinger S.C."/>
        </authorList>
    </citation>
    <scope>NUCLEOTIDE SEQUENCE</scope>
    <source>
        <strain evidence="5">DSM 9154</strain>
    </source>
</reference>
<reference evidence="5" key="2">
    <citation type="journal article" date="2020" name="Microorganisms">
        <title>Osmotic Adaptation and Compatible Solute Biosynthesis of Phototrophic Bacteria as Revealed from Genome Analyses.</title>
        <authorList>
            <person name="Imhoff J.F."/>
            <person name="Rahn T."/>
            <person name="Kunzel S."/>
            <person name="Keller A."/>
            <person name="Neulinger S.C."/>
        </authorList>
    </citation>
    <scope>NUCLEOTIDE SEQUENCE</scope>
    <source>
        <strain evidence="5">DSM 9154</strain>
    </source>
</reference>